<keyword evidence="1" id="KW-0732">Signal</keyword>
<gene>
    <name evidence="2" type="ORF">PsYK624_097090</name>
</gene>
<dbReference type="OrthoDB" id="440424at2759"/>
<protein>
    <submittedName>
        <fullName evidence="2">Uncharacterized protein</fullName>
    </submittedName>
</protein>
<comment type="caution">
    <text evidence="2">The sequence shown here is derived from an EMBL/GenBank/DDBJ whole genome shotgun (WGS) entry which is preliminary data.</text>
</comment>
<name>A0A9P3LFR3_9APHY</name>
<accession>A0A9P3LFR3</accession>
<dbReference type="Gene3D" id="6.10.110.10">
    <property type="match status" value="1"/>
</dbReference>
<feature type="chain" id="PRO_5040152400" evidence="1">
    <location>
        <begin position="28"/>
        <end position="324"/>
    </location>
</feature>
<keyword evidence="3" id="KW-1185">Reference proteome</keyword>
<dbReference type="EMBL" id="BPQB01000033">
    <property type="protein sequence ID" value="GJE93550.1"/>
    <property type="molecule type" value="Genomic_DNA"/>
</dbReference>
<evidence type="ECO:0000313" key="2">
    <source>
        <dbReference type="EMBL" id="GJE93550.1"/>
    </source>
</evidence>
<proteinExistence type="predicted"/>
<evidence type="ECO:0000256" key="1">
    <source>
        <dbReference type="SAM" id="SignalP"/>
    </source>
</evidence>
<dbReference type="InterPro" id="IPR038213">
    <property type="entry name" value="IFI6/IFI27-like_sf"/>
</dbReference>
<reference evidence="2 3" key="1">
    <citation type="submission" date="2021-08" db="EMBL/GenBank/DDBJ databases">
        <title>Draft Genome Sequence of Phanerochaete sordida strain YK-624.</title>
        <authorList>
            <person name="Mori T."/>
            <person name="Dohra H."/>
            <person name="Suzuki T."/>
            <person name="Kawagishi H."/>
            <person name="Hirai H."/>
        </authorList>
    </citation>
    <scope>NUCLEOTIDE SEQUENCE [LARGE SCALE GENOMIC DNA]</scope>
    <source>
        <strain evidence="2 3">YK-624</strain>
    </source>
</reference>
<dbReference type="AlphaFoldDB" id="A0A9P3LFR3"/>
<organism evidence="2 3">
    <name type="scientific">Phanerochaete sordida</name>
    <dbReference type="NCBI Taxonomy" id="48140"/>
    <lineage>
        <taxon>Eukaryota</taxon>
        <taxon>Fungi</taxon>
        <taxon>Dikarya</taxon>
        <taxon>Basidiomycota</taxon>
        <taxon>Agaricomycotina</taxon>
        <taxon>Agaricomycetes</taxon>
        <taxon>Polyporales</taxon>
        <taxon>Phanerochaetaceae</taxon>
        <taxon>Phanerochaete</taxon>
    </lineage>
</organism>
<dbReference type="Proteomes" id="UP000703269">
    <property type="component" value="Unassembled WGS sequence"/>
</dbReference>
<evidence type="ECO:0000313" key="3">
    <source>
        <dbReference type="Proteomes" id="UP000703269"/>
    </source>
</evidence>
<feature type="signal peptide" evidence="1">
    <location>
        <begin position="1"/>
        <end position="27"/>
    </location>
</feature>
<sequence length="324" mass="35479">MHTIKAILGALSIGVLLLCVFVPGHNALTISVTTQDAYVVEASSRPFWKKPWDWASHKASDIYYKIEDSAAQAMPLPSWENIESYASGLLMAMDNDLNDAVSKLPIKDSVQSFRTTFHELQYSASDMKVHFEYLTTNGLTWEDISNDIAEALQAVLKELKEAFPPPDHAPSHEHRQVVTRTTLEKVETAILDVARKHGMPADRVEALRISFDNAKPVIEKAVVITGDLIEQHPILFETLLFAGTAMLIPESWLLRPVLSMFGFGPYGPVKGTSAAWAQRTFYGAAVTKNSWFSALQRAGMKGTVPRKIIGGIGAGIGAGVGVLC</sequence>